<organism evidence="8 9">
    <name type="scientific">Cavenderia fasciculata</name>
    <name type="common">Slime mold</name>
    <name type="synonym">Dictyostelium fasciculatum</name>
    <dbReference type="NCBI Taxonomy" id="261658"/>
    <lineage>
        <taxon>Eukaryota</taxon>
        <taxon>Amoebozoa</taxon>
        <taxon>Evosea</taxon>
        <taxon>Eumycetozoa</taxon>
        <taxon>Dictyostelia</taxon>
        <taxon>Acytosteliales</taxon>
        <taxon>Cavenderiaceae</taxon>
        <taxon>Cavenderia</taxon>
    </lineage>
</organism>
<evidence type="ECO:0000256" key="1">
    <source>
        <dbReference type="ARBA" id="ARBA00004141"/>
    </source>
</evidence>
<dbReference type="PANTHER" id="PTHR16318">
    <property type="entry name" value="GAMMA-SECRETASE SUBUNIT PEN-2"/>
    <property type="match status" value="1"/>
</dbReference>
<evidence type="ECO:0000256" key="7">
    <source>
        <dbReference type="SAM" id="Phobius"/>
    </source>
</evidence>
<dbReference type="Proteomes" id="UP000007797">
    <property type="component" value="Unassembled WGS sequence"/>
</dbReference>
<dbReference type="RefSeq" id="XP_004366102.1">
    <property type="nucleotide sequence ID" value="XM_004366045.1"/>
</dbReference>
<evidence type="ECO:0000256" key="4">
    <source>
        <dbReference type="ARBA" id="ARBA00022976"/>
    </source>
</evidence>
<dbReference type="GO" id="GO:0007219">
    <property type="term" value="P:Notch signaling pathway"/>
    <property type="evidence" value="ECO:0007669"/>
    <property type="project" value="UniProtKB-KW"/>
</dbReference>
<evidence type="ECO:0000256" key="5">
    <source>
        <dbReference type="ARBA" id="ARBA00022989"/>
    </source>
</evidence>
<dbReference type="EMBL" id="GL883029">
    <property type="protein sequence ID" value="EGG14582.1"/>
    <property type="molecule type" value="Genomic_DNA"/>
</dbReference>
<evidence type="ECO:0000313" key="9">
    <source>
        <dbReference type="Proteomes" id="UP000007797"/>
    </source>
</evidence>
<evidence type="ECO:0000256" key="2">
    <source>
        <dbReference type="ARBA" id="ARBA00009607"/>
    </source>
</evidence>
<dbReference type="OMA" id="KLYLCKW"/>
<keyword evidence="3 7" id="KW-0812">Transmembrane</keyword>
<evidence type="ECO:0000256" key="6">
    <source>
        <dbReference type="ARBA" id="ARBA00023136"/>
    </source>
</evidence>
<dbReference type="GO" id="GO:0070765">
    <property type="term" value="C:gamma-secretase complex"/>
    <property type="evidence" value="ECO:0007669"/>
    <property type="project" value="TreeGrafter"/>
</dbReference>
<dbReference type="Pfam" id="PF10251">
    <property type="entry name" value="PEN-2"/>
    <property type="match status" value="1"/>
</dbReference>
<keyword evidence="6 7" id="KW-0472">Membrane</keyword>
<gene>
    <name evidence="8" type="primary">psenen</name>
    <name evidence="8" type="ORF">DFA_12359</name>
</gene>
<name>F4QDG4_CACFS</name>
<dbReference type="AlphaFoldDB" id="F4QDG4"/>
<dbReference type="STRING" id="1054147.F4QDG4"/>
<dbReference type="InterPro" id="IPR019379">
    <property type="entry name" value="Gamma_Secretase_Asp_P_PEN2"/>
</dbReference>
<keyword evidence="4" id="KW-0914">Notch signaling pathway</keyword>
<protein>
    <submittedName>
        <fullName evidence="8">Gamma-secretase subunit</fullName>
    </submittedName>
</protein>
<comment type="subcellular location">
    <subcellularLocation>
        <location evidence="1">Membrane</location>
        <topology evidence="1">Multi-pass membrane protein</topology>
    </subcellularLocation>
</comment>
<feature type="transmembrane region" description="Helical" evidence="7">
    <location>
        <begin position="21"/>
        <end position="41"/>
    </location>
</feature>
<evidence type="ECO:0000313" key="8">
    <source>
        <dbReference type="EMBL" id="EGG14582.1"/>
    </source>
</evidence>
<feature type="transmembrane region" description="Helical" evidence="7">
    <location>
        <begin position="53"/>
        <end position="78"/>
    </location>
</feature>
<dbReference type="KEGG" id="dfa:DFA_12359"/>
<accession>F4QDG4</accession>
<dbReference type="PANTHER" id="PTHR16318:SF0">
    <property type="entry name" value="GAMMA-SECRETASE SUBUNIT PEN-2"/>
    <property type="match status" value="1"/>
</dbReference>
<reference evidence="9" key="1">
    <citation type="journal article" date="2011" name="Genome Res.">
        <title>Phylogeny-wide analysis of social amoeba genomes highlights ancient origins for complex intercellular communication.</title>
        <authorList>
            <person name="Heidel A.J."/>
            <person name="Lawal H.M."/>
            <person name="Felder M."/>
            <person name="Schilde C."/>
            <person name="Helps N.R."/>
            <person name="Tunggal B."/>
            <person name="Rivero F."/>
            <person name="John U."/>
            <person name="Schleicher M."/>
            <person name="Eichinger L."/>
            <person name="Platzer M."/>
            <person name="Noegel A.A."/>
            <person name="Schaap P."/>
            <person name="Gloeckner G."/>
        </authorList>
    </citation>
    <scope>NUCLEOTIDE SEQUENCE [LARGE SCALE GENOMIC DNA]</scope>
    <source>
        <strain evidence="9">SH3</strain>
    </source>
</reference>
<keyword evidence="9" id="KW-1185">Reference proteome</keyword>
<keyword evidence="5 7" id="KW-1133">Transmembrane helix</keyword>
<dbReference type="OrthoDB" id="524898at2759"/>
<sequence length="98" mass="11833">MLVDEDDKLNDDKMRNIAKKLWIIGFFFLPWVWLINILFFFPHRKQLSTDVFWYLKYSLIGFFVYSTIFMTWMGIYLVNRNNWGASGDNISIVIPYGY</sequence>
<comment type="similarity">
    <text evidence="2">Belongs to the PEN-2 family.</text>
</comment>
<proteinExistence type="inferred from homology"/>
<dbReference type="GeneID" id="14866479"/>
<evidence type="ECO:0000256" key="3">
    <source>
        <dbReference type="ARBA" id="ARBA00022692"/>
    </source>
</evidence>